<dbReference type="Proteomes" id="UP001215461">
    <property type="component" value="Unassembled WGS sequence"/>
</dbReference>
<sequence>MNLYDLTSNWQHVYDMDLDEDTWLDTLNSIDEEIDIKANNIGFLIQNLTADVEGYKKEEKRLADKRRVAENKIKSLKSYLQDNMERLDRKKVKTDLFSFNIQRNAPSLQLTDEQLIPQKYYTVETVRKYDKQAIKDDLKAGQVINGAELKTSQSLRIR</sequence>
<dbReference type="Pfam" id="PF05565">
    <property type="entry name" value="Sipho_Gp157"/>
    <property type="match status" value="1"/>
</dbReference>
<evidence type="ECO:0000313" key="2">
    <source>
        <dbReference type="EMBL" id="MDF8371943.1"/>
    </source>
</evidence>
<gene>
    <name evidence="2" type="ORF">G9403_09955</name>
</gene>
<accession>A0ABD4XMC6</accession>
<proteinExistence type="predicted"/>
<evidence type="ECO:0000256" key="1">
    <source>
        <dbReference type="SAM" id="Coils"/>
    </source>
</evidence>
<protein>
    <submittedName>
        <fullName evidence="2">Siphovirus Gp157 family protein</fullName>
    </submittedName>
</protein>
<evidence type="ECO:0000313" key="3">
    <source>
        <dbReference type="Proteomes" id="UP001215461"/>
    </source>
</evidence>
<keyword evidence="1" id="KW-0175">Coiled coil</keyword>
<dbReference type="AlphaFoldDB" id="A0ABD4XMC6"/>
<reference evidence="2 3" key="1">
    <citation type="submission" date="2020-03" db="EMBL/GenBank/DDBJ databases">
        <title>Comparative genomics of Weissella paramesenteroides.</title>
        <authorList>
            <person name="Kant R."/>
            <person name="Takala T."/>
            <person name="Saris P."/>
        </authorList>
    </citation>
    <scope>NUCLEOTIDE SEQUENCE [LARGE SCALE GENOMIC DNA]</scope>
    <source>
        <strain evidence="2 3">SJ27-4</strain>
    </source>
</reference>
<dbReference type="EMBL" id="JAANXN010000016">
    <property type="protein sequence ID" value="MDF8371943.1"/>
    <property type="molecule type" value="Genomic_DNA"/>
</dbReference>
<dbReference type="RefSeq" id="WP_277362562.1">
    <property type="nucleotide sequence ID" value="NZ_JAANXN010000016.1"/>
</dbReference>
<feature type="coiled-coil region" evidence="1">
    <location>
        <begin position="45"/>
        <end position="72"/>
    </location>
</feature>
<dbReference type="InterPro" id="IPR008840">
    <property type="entry name" value="Sipho_Gp157"/>
</dbReference>
<organism evidence="2 3">
    <name type="scientific">Weissella paramesenteroides</name>
    <name type="common">Leuconostoc paramesenteroides</name>
    <dbReference type="NCBI Taxonomy" id="1249"/>
    <lineage>
        <taxon>Bacteria</taxon>
        <taxon>Bacillati</taxon>
        <taxon>Bacillota</taxon>
        <taxon>Bacilli</taxon>
        <taxon>Lactobacillales</taxon>
        <taxon>Lactobacillaceae</taxon>
        <taxon>Weissella</taxon>
    </lineage>
</organism>
<comment type="caution">
    <text evidence="2">The sequence shown here is derived from an EMBL/GenBank/DDBJ whole genome shotgun (WGS) entry which is preliminary data.</text>
</comment>
<name>A0ABD4XMC6_WEIPA</name>